<feature type="region of interest" description="Disordered" evidence="1">
    <location>
        <begin position="43"/>
        <end position="62"/>
    </location>
</feature>
<feature type="region of interest" description="Disordered" evidence="1">
    <location>
        <begin position="71"/>
        <end position="100"/>
    </location>
</feature>
<comment type="caution">
    <text evidence="2">The sequence shown here is derived from an EMBL/GenBank/DDBJ whole genome shotgun (WGS) entry which is preliminary data.</text>
</comment>
<feature type="non-terminal residue" evidence="2">
    <location>
        <position position="1"/>
    </location>
</feature>
<dbReference type="AlphaFoldDB" id="A0A9Q3JBM4"/>
<dbReference type="Proteomes" id="UP000765509">
    <property type="component" value="Unassembled WGS sequence"/>
</dbReference>
<dbReference type="EMBL" id="AVOT02067982">
    <property type="protein sequence ID" value="MBW0559362.1"/>
    <property type="molecule type" value="Genomic_DNA"/>
</dbReference>
<name>A0A9Q3JBM4_9BASI</name>
<proteinExistence type="predicted"/>
<protein>
    <submittedName>
        <fullName evidence="2">Uncharacterized protein</fullName>
    </submittedName>
</protein>
<organism evidence="2 3">
    <name type="scientific">Austropuccinia psidii MF-1</name>
    <dbReference type="NCBI Taxonomy" id="1389203"/>
    <lineage>
        <taxon>Eukaryota</taxon>
        <taxon>Fungi</taxon>
        <taxon>Dikarya</taxon>
        <taxon>Basidiomycota</taxon>
        <taxon>Pucciniomycotina</taxon>
        <taxon>Pucciniomycetes</taxon>
        <taxon>Pucciniales</taxon>
        <taxon>Sphaerophragmiaceae</taxon>
        <taxon>Austropuccinia</taxon>
    </lineage>
</organism>
<accession>A0A9Q3JBM4</accession>
<keyword evidence="3" id="KW-1185">Reference proteome</keyword>
<evidence type="ECO:0000313" key="3">
    <source>
        <dbReference type="Proteomes" id="UP000765509"/>
    </source>
</evidence>
<sequence length="100" mass="11268">FADLPAEDNKTTVERLVEETFPSSPTPVVNKKKKGKKLIFSGPTIHDAEGEDPNTPPNQMQLDSDIYLIPQKRKERAKSPVEQNPHKEVLYPKGKSQKCL</sequence>
<evidence type="ECO:0000256" key="1">
    <source>
        <dbReference type="SAM" id="MobiDB-lite"/>
    </source>
</evidence>
<evidence type="ECO:0000313" key="2">
    <source>
        <dbReference type="EMBL" id="MBW0559362.1"/>
    </source>
</evidence>
<reference evidence="2" key="1">
    <citation type="submission" date="2021-03" db="EMBL/GenBank/DDBJ databases">
        <title>Draft genome sequence of rust myrtle Austropuccinia psidii MF-1, a brazilian biotype.</title>
        <authorList>
            <person name="Quecine M.C."/>
            <person name="Pachon D.M.R."/>
            <person name="Bonatelli M.L."/>
            <person name="Correr F.H."/>
            <person name="Franceschini L.M."/>
            <person name="Leite T.F."/>
            <person name="Margarido G.R.A."/>
            <person name="Almeida C.A."/>
            <person name="Ferrarezi J.A."/>
            <person name="Labate C.A."/>
        </authorList>
    </citation>
    <scope>NUCLEOTIDE SEQUENCE</scope>
    <source>
        <strain evidence="2">MF-1</strain>
    </source>
</reference>
<gene>
    <name evidence="2" type="ORF">O181_099077</name>
</gene>